<evidence type="ECO:0008006" key="4">
    <source>
        <dbReference type="Google" id="ProtNLM"/>
    </source>
</evidence>
<feature type="transmembrane region" description="Helical" evidence="1">
    <location>
        <begin position="7"/>
        <end position="27"/>
    </location>
</feature>
<feature type="transmembrane region" description="Helical" evidence="1">
    <location>
        <begin position="208"/>
        <end position="226"/>
    </location>
</feature>
<organism evidence="2 3">
    <name type="scientific">Evansella caseinilytica</name>
    <dbReference type="NCBI Taxonomy" id="1503961"/>
    <lineage>
        <taxon>Bacteria</taxon>
        <taxon>Bacillati</taxon>
        <taxon>Bacillota</taxon>
        <taxon>Bacilli</taxon>
        <taxon>Bacillales</taxon>
        <taxon>Bacillaceae</taxon>
        <taxon>Evansella</taxon>
    </lineage>
</organism>
<dbReference type="OrthoDB" id="9830589at2"/>
<dbReference type="AlphaFoldDB" id="A0A1H3T9Z6"/>
<protein>
    <recommendedName>
        <fullName evidence="4">O-antigen ligase</fullName>
    </recommendedName>
</protein>
<feature type="transmembrane region" description="Helical" evidence="1">
    <location>
        <begin position="173"/>
        <end position="202"/>
    </location>
</feature>
<accession>A0A1H3T9Z6</accession>
<evidence type="ECO:0000313" key="3">
    <source>
        <dbReference type="Proteomes" id="UP000198935"/>
    </source>
</evidence>
<feature type="transmembrane region" description="Helical" evidence="1">
    <location>
        <begin position="143"/>
        <end position="161"/>
    </location>
</feature>
<keyword evidence="1" id="KW-0812">Transmembrane</keyword>
<name>A0A1H3T9Z6_9BACI</name>
<dbReference type="EMBL" id="FNPI01000013">
    <property type="protein sequence ID" value="SDZ46671.1"/>
    <property type="molecule type" value="Genomic_DNA"/>
</dbReference>
<dbReference type="STRING" id="1503961.SAMN05421736_113122"/>
<feature type="transmembrane region" description="Helical" evidence="1">
    <location>
        <begin position="110"/>
        <end position="128"/>
    </location>
</feature>
<keyword evidence="1" id="KW-1133">Transmembrane helix</keyword>
<feature type="transmembrane region" description="Helical" evidence="1">
    <location>
        <begin position="84"/>
        <end position="103"/>
    </location>
</feature>
<keyword evidence="3" id="KW-1185">Reference proteome</keyword>
<reference evidence="3" key="1">
    <citation type="submission" date="2016-10" db="EMBL/GenBank/DDBJ databases">
        <authorList>
            <person name="Varghese N."/>
            <person name="Submissions S."/>
        </authorList>
    </citation>
    <scope>NUCLEOTIDE SEQUENCE [LARGE SCALE GENOMIC DNA]</scope>
    <source>
        <strain evidence="3">SP</strain>
    </source>
</reference>
<feature type="transmembrane region" description="Helical" evidence="1">
    <location>
        <begin position="33"/>
        <end position="51"/>
    </location>
</feature>
<feature type="transmembrane region" description="Helical" evidence="1">
    <location>
        <begin position="296"/>
        <end position="317"/>
    </location>
</feature>
<evidence type="ECO:0000256" key="1">
    <source>
        <dbReference type="SAM" id="Phobius"/>
    </source>
</evidence>
<keyword evidence="1" id="KW-0472">Membrane</keyword>
<dbReference type="Proteomes" id="UP000198935">
    <property type="component" value="Unassembled WGS sequence"/>
</dbReference>
<feature type="transmembrane region" description="Helical" evidence="1">
    <location>
        <begin position="337"/>
        <end position="357"/>
    </location>
</feature>
<feature type="transmembrane region" description="Helical" evidence="1">
    <location>
        <begin position="58"/>
        <end position="78"/>
    </location>
</feature>
<evidence type="ECO:0000313" key="2">
    <source>
        <dbReference type="EMBL" id="SDZ46671.1"/>
    </source>
</evidence>
<sequence length="376" mass="43888">MKKIFILYNSLNHILFFLSIMFLLVYNVSGKDLFLQTTIFIGIIILLRYILVKSNRGFLIVFVCASLFVFINVKFLAYNELSSSLFISMALLFSQLGLAFYVIKGKYSDVILMFYLYLASFYLLLQYVKGVHPSDIIIWSENIVNFIVLSLTIAVYLSRYLKKKKIIIHPAMIGLIVGFWSTGRSGIIATLLLLFIVMIYKYSTKQKYIMMLFFGCILLFFTQPVIKKLVSLGNNIATRGGTREGLSNNIRIEIWRDYLNSIDIKSFLFGFNTNNQHIFYGFRDLHNSFLDGHYQFGIFMVLIYLLLIVACVKLILSKEYYPVLLLIIFLLRGTTDTVIFTGRFDFIFMAILLYYFIFYREMKVQRDLQLKNLQSQ</sequence>
<gene>
    <name evidence="2" type="ORF">SAMN05421736_113122</name>
</gene>
<proteinExistence type="predicted"/>